<dbReference type="NCBIfam" id="TIGR00350">
    <property type="entry name" value="lytR_cpsA_psr"/>
    <property type="match status" value="1"/>
</dbReference>
<reference evidence="3 4" key="1">
    <citation type="submission" date="2014-06" db="EMBL/GenBank/DDBJ databases">
        <title>Saccharopolyspora rectivirgula DSM-43113 Genome sequencing.</title>
        <authorList>
            <person name="Barrera C."/>
            <person name="Millon L."/>
            <person name="Rognon B."/>
            <person name="Zaugg C."/>
            <person name="Monod M."/>
        </authorList>
    </citation>
    <scope>NUCLEOTIDE SEQUENCE [LARGE SCALE GENOMIC DNA]</scope>
    <source>
        <strain evidence="3 4">DSM 43113</strain>
    </source>
</reference>
<dbReference type="Pfam" id="PF03816">
    <property type="entry name" value="LytR_cpsA_psr"/>
    <property type="match status" value="1"/>
</dbReference>
<dbReference type="PANTHER" id="PTHR33392">
    <property type="entry name" value="POLYISOPRENYL-TEICHOIC ACID--PEPTIDOGLYCAN TEICHOIC ACID TRANSFERASE TAGU"/>
    <property type="match status" value="1"/>
</dbReference>
<dbReference type="STRING" id="28042.GU90_13000"/>
<dbReference type="Gene3D" id="3.40.630.190">
    <property type="entry name" value="LCP protein"/>
    <property type="match status" value="1"/>
</dbReference>
<evidence type="ECO:0000313" key="4">
    <source>
        <dbReference type="Proteomes" id="UP000031419"/>
    </source>
</evidence>
<organism evidence="3 4">
    <name type="scientific">Saccharopolyspora rectivirgula</name>
    <dbReference type="NCBI Taxonomy" id="28042"/>
    <lineage>
        <taxon>Bacteria</taxon>
        <taxon>Bacillati</taxon>
        <taxon>Actinomycetota</taxon>
        <taxon>Actinomycetes</taxon>
        <taxon>Pseudonocardiales</taxon>
        <taxon>Pseudonocardiaceae</taxon>
        <taxon>Saccharopolyspora</taxon>
    </lineage>
</organism>
<feature type="domain" description="Cell envelope-related transcriptional attenuator" evidence="2">
    <location>
        <begin position="65"/>
        <end position="209"/>
    </location>
</feature>
<gene>
    <name evidence="3" type="ORF">GU90_13000</name>
</gene>
<dbReference type="InterPro" id="IPR050922">
    <property type="entry name" value="LytR/CpsA/Psr_CW_biosynth"/>
</dbReference>
<keyword evidence="4" id="KW-1185">Reference proteome</keyword>
<dbReference type="PANTHER" id="PTHR33392:SF6">
    <property type="entry name" value="POLYISOPRENYL-TEICHOIC ACID--PEPTIDOGLYCAN TEICHOIC ACID TRANSFERASE TAGU"/>
    <property type="match status" value="1"/>
</dbReference>
<name>A0A073AX28_9PSEU</name>
<comment type="caution">
    <text evidence="3">The sequence shown here is derived from an EMBL/GenBank/DDBJ whole genome shotgun (WGS) entry which is preliminary data.</text>
</comment>
<evidence type="ECO:0000256" key="1">
    <source>
        <dbReference type="ARBA" id="ARBA00006068"/>
    </source>
</evidence>
<dbReference type="eggNOG" id="COG1316">
    <property type="taxonomic scope" value="Bacteria"/>
</dbReference>
<evidence type="ECO:0000259" key="2">
    <source>
        <dbReference type="Pfam" id="PF03816"/>
    </source>
</evidence>
<protein>
    <submittedName>
        <fullName evidence="3">LytTR family transcriptional regulator</fullName>
    </submittedName>
</protein>
<dbReference type="InterPro" id="IPR004474">
    <property type="entry name" value="LytR_CpsA_psr"/>
</dbReference>
<comment type="similarity">
    <text evidence="1">Belongs to the LytR/CpsA/Psr (LCP) family.</text>
</comment>
<accession>A0A073AX28</accession>
<dbReference type="Proteomes" id="UP000031419">
    <property type="component" value="Unassembled WGS sequence"/>
</dbReference>
<proteinExistence type="inferred from homology"/>
<sequence>MLVLALAGLVVYFDNKLQRIEALSFDGKAADSAGTNWLLVGSDSREGLTEEQREQLSAGNAAGRRTDTMMLVHIPAGGGQPVMVSLPRDSYVPIPGHGRTRLNHAYAYGGPPLLAQTIEQVTGVHIDHYAEVGFGGFVELVDAVGGVDICLDKPINDDRAHVQLPAGCQELDGPTALGFVRARYSLEGGDFERAENQRKLLGALVDKATSPATLLNPFRIFPMASQATQMVLVDDSDHLWHMLPLMWAMRDISAGNGATISVPFAGFGTTDSGQSVVLWDRENALRLFDAIANDEPIPQDLLD</sequence>
<evidence type="ECO:0000313" key="3">
    <source>
        <dbReference type="EMBL" id="KEI43891.1"/>
    </source>
</evidence>
<dbReference type="EMBL" id="JNVU01000031">
    <property type="protein sequence ID" value="KEI43891.1"/>
    <property type="molecule type" value="Genomic_DNA"/>
</dbReference>
<dbReference type="AlphaFoldDB" id="A0A073AX28"/>